<evidence type="ECO:0000313" key="1">
    <source>
        <dbReference type="EMBL" id="SVB80839.1"/>
    </source>
</evidence>
<feature type="non-terminal residue" evidence="1">
    <location>
        <position position="1"/>
    </location>
</feature>
<gene>
    <name evidence="1" type="ORF">METZ01_LOCUS233693</name>
</gene>
<proteinExistence type="predicted"/>
<dbReference type="AlphaFoldDB" id="A0A382H0W2"/>
<organism evidence="1">
    <name type="scientific">marine metagenome</name>
    <dbReference type="NCBI Taxonomy" id="408172"/>
    <lineage>
        <taxon>unclassified sequences</taxon>
        <taxon>metagenomes</taxon>
        <taxon>ecological metagenomes</taxon>
    </lineage>
</organism>
<accession>A0A382H0W2</accession>
<name>A0A382H0W2_9ZZZZ</name>
<dbReference type="EMBL" id="UINC01058505">
    <property type="protein sequence ID" value="SVB80839.1"/>
    <property type="molecule type" value="Genomic_DNA"/>
</dbReference>
<protein>
    <submittedName>
        <fullName evidence="1">Uncharacterized protein</fullName>
    </submittedName>
</protein>
<reference evidence="1" key="1">
    <citation type="submission" date="2018-05" db="EMBL/GenBank/DDBJ databases">
        <authorList>
            <person name="Lanie J.A."/>
            <person name="Ng W.-L."/>
            <person name="Kazmierczak K.M."/>
            <person name="Andrzejewski T.M."/>
            <person name="Davidsen T.M."/>
            <person name="Wayne K.J."/>
            <person name="Tettelin H."/>
            <person name="Glass J.I."/>
            <person name="Rusch D."/>
            <person name="Podicherti R."/>
            <person name="Tsui H.-C.T."/>
            <person name="Winkler M.E."/>
        </authorList>
    </citation>
    <scope>NUCLEOTIDE SEQUENCE</scope>
</reference>
<sequence>QWWTDLRRAGGTGRAARRHRRLRRDVVRAAEICV</sequence>
<feature type="non-terminal residue" evidence="1">
    <location>
        <position position="34"/>
    </location>
</feature>